<reference evidence="1 2" key="1">
    <citation type="journal article" date="2018" name="Nat. Genet.">
        <title>The Rosa genome provides new insights in the design of modern roses.</title>
        <authorList>
            <person name="Bendahmane M."/>
        </authorList>
    </citation>
    <scope>NUCLEOTIDE SEQUENCE [LARGE SCALE GENOMIC DNA]</scope>
    <source>
        <strain evidence="2">cv. Old Blush</strain>
    </source>
</reference>
<proteinExistence type="predicted"/>
<sequence>MSEVLLMRWLIYLIKKQAQDLKSTRQLMQGKSITLHLTKYLIMWHHYMMFLWKYRNFSKVHLTATRSEYLPMVNRDLVKHIP</sequence>
<evidence type="ECO:0000313" key="2">
    <source>
        <dbReference type="Proteomes" id="UP000238479"/>
    </source>
</evidence>
<organism evidence="1 2">
    <name type="scientific">Rosa chinensis</name>
    <name type="common">China rose</name>
    <dbReference type="NCBI Taxonomy" id="74649"/>
    <lineage>
        <taxon>Eukaryota</taxon>
        <taxon>Viridiplantae</taxon>
        <taxon>Streptophyta</taxon>
        <taxon>Embryophyta</taxon>
        <taxon>Tracheophyta</taxon>
        <taxon>Spermatophyta</taxon>
        <taxon>Magnoliopsida</taxon>
        <taxon>eudicotyledons</taxon>
        <taxon>Gunneridae</taxon>
        <taxon>Pentapetalae</taxon>
        <taxon>rosids</taxon>
        <taxon>fabids</taxon>
        <taxon>Rosales</taxon>
        <taxon>Rosaceae</taxon>
        <taxon>Rosoideae</taxon>
        <taxon>Rosoideae incertae sedis</taxon>
        <taxon>Rosa</taxon>
    </lineage>
</organism>
<keyword evidence="2" id="KW-1185">Reference proteome</keyword>
<name>A0A2P6S9Z5_ROSCH</name>
<dbReference type="Proteomes" id="UP000238479">
    <property type="component" value="Chromosome 1"/>
</dbReference>
<dbReference type="EMBL" id="PDCK01000039">
    <property type="protein sequence ID" value="PRQ55495.1"/>
    <property type="molecule type" value="Genomic_DNA"/>
</dbReference>
<dbReference type="Gramene" id="PRQ55495">
    <property type="protein sequence ID" value="PRQ55495"/>
    <property type="gene ID" value="RchiOBHm_Chr1g0325211"/>
</dbReference>
<accession>A0A2P6S9Z5</accession>
<evidence type="ECO:0000313" key="1">
    <source>
        <dbReference type="EMBL" id="PRQ55495.1"/>
    </source>
</evidence>
<protein>
    <submittedName>
        <fullName evidence="1">Uncharacterized protein</fullName>
    </submittedName>
</protein>
<dbReference type="AlphaFoldDB" id="A0A2P6S9Z5"/>
<comment type="caution">
    <text evidence="1">The sequence shown here is derived from an EMBL/GenBank/DDBJ whole genome shotgun (WGS) entry which is preliminary data.</text>
</comment>
<gene>
    <name evidence="1" type="ORF">RchiOBHm_Chr1g0325211</name>
</gene>